<organism evidence="1 2">
    <name type="scientific">Danxiaibacter flavus</name>
    <dbReference type="NCBI Taxonomy" id="3049108"/>
    <lineage>
        <taxon>Bacteria</taxon>
        <taxon>Pseudomonadati</taxon>
        <taxon>Bacteroidota</taxon>
        <taxon>Chitinophagia</taxon>
        <taxon>Chitinophagales</taxon>
        <taxon>Chitinophagaceae</taxon>
        <taxon>Danxiaibacter</taxon>
    </lineage>
</organism>
<keyword evidence="2" id="KW-1185">Reference proteome</keyword>
<sequence length="543" mass="61287">MRATIKYSIFFILPCLLGLRVGAQYYTDNTLCGHIVQLDDKGKLLPWKNNASNAYDHFLRLRWNFMETKVPMSPGPAPRSSYPQYYFYCAFIDSDHGLMPDSWMNDVGEKIPNWFESAVSFYAYTGDMKPLTITKGLIDYSLAHGITPAGYTWPGFPQTGSDAGETEYRGFTTAKRFSTDDVQVDHAGDIGATFYRAYLFYGDKKYKEAAINVANVLAKKIAPGNATRSPWPYVVNMRTGKVVSDYGTNWFGCIRLLKMLIADDAGETGAYKTALENVRDWLLKYPVQNGLWVDGHTDNLTQGTRNLSNMSASNAGLFIADSRDFDPGWKNTLPRLIKWTEDNFITKSAPGEPSTLWGANLVSEQVDFMPKMDYQTARYAAQCAAWYAVSGDEVYKEKAFRSLNWVTYCNDESGKAFESPVSKDVHSWWSDCYGEGPRMFYHVFAAIPEWAPAHENHILYSTSVLTDVVYSHKNVTYKAREKDGTDYLRLSFKPVEITLDGEKILDTLRGGHDSYTIKNLGNGDYALRVNRVRSGKVVISIVK</sequence>
<evidence type="ECO:0008006" key="3">
    <source>
        <dbReference type="Google" id="ProtNLM"/>
    </source>
</evidence>
<accession>A0ABV3ZJ95</accession>
<dbReference type="Proteomes" id="UP001560573">
    <property type="component" value="Unassembled WGS sequence"/>
</dbReference>
<evidence type="ECO:0000313" key="2">
    <source>
        <dbReference type="Proteomes" id="UP001560573"/>
    </source>
</evidence>
<protein>
    <recommendedName>
        <fullName evidence="3">Alpha-L-rhamnosidase six-hairpin glycosidase domain-containing protein</fullName>
    </recommendedName>
</protein>
<gene>
    <name evidence="1" type="ORF">QTN47_20805</name>
</gene>
<evidence type="ECO:0000313" key="1">
    <source>
        <dbReference type="EMBL" id="MEX6689961.1"/>
    </source>
</evidence>
<comment type="caution">
    <text evidence="1">The sequence shown here is derived from an EMBL/GenBank/DDBJ whole genome shotgun (WGS) entry which is preliminary data.</text>
</comment>
<proteinExistence type="predicted"/>
<name>A0ABV3ZJ95_9BACT</name>
<dbReference type="EMBL" id="JAULBC010000007">
    <property type="protein sequence ID" value="MEX6689961.1"/>
    <property type="molecule type" value="Genomic_DNA"/>
</dbReference>
<reference evidence="1 2" key="1">
    <citation type="submission" date="2023-07" db="EMBL/GenBank/DDBJ databases">
        <authorList>
            <person name="Lian W.-H."/>
        </authorList>
    </citation>
    <scope>NUCLEOTIDE SEQUENCE [LARGE SCALE GENOMIC DNA]</scope>
    <source>
        <strain evidence="1 2">SYSU DXS3180</strain>
    </source>
</reference>
<dbReference type="InterPro" id="IPR008928">
    <property type="entry name" value="6-hairpin_glycosidase_sf"/>
</dbReference>
<dbReference type="SUPFAM" id="SSF48208">
    <property type="entry name" value="Six-hairpin glycosidases"/>
    <property type="match status" value="1"/>
</dbReference>
<dbReference type="RefSeq" id="WP_369331367.1">
    <property type="nucleotide sequence ID" value="NZ_JAULBC010000007.1"/>
</dbReference>